<dbReference type="InterPro" id="IPR002364">
    <property type="entry name" value="Quin_OxRdtase/zeta-crystal_CS"/>
</dbReference>
<protein>
    <submittedName>
        <fullName evidence="3">NADPH:quinone reductase-like Zn-dependent oxidoreductase</fullName>
    </submittedName>
</protein>
<dbReference type="InterPro" id="IPR001763">
    <property type="entry name" value="Rhodanese-like_dom"/>
</dbReference>
<dbReference type="PANTHER" id="PTHR11695">
    <property type="entry name" value="ALCOHOL DEHYDROGENASE RELATED"/>
    <property type="match status" value="1"/>
</dbReference>
<dbReference type="Proteomes" id="UP000549913">
    <property type="component" value="Unassembled WGS sequence"/>
</dbReference>
<comment type="caution">
    <text evidence="3">The sequence shown here is derived from an EMBL/GenBank/DDBJ whole genome shotgun (WGS) entry which is preliminary data.</text>
</comment>
<dbReference type="InterPro" id="IPR050700">
    <property type="entry name" value="YIM1/Zinc_Alcohol_DH_Fams"/>
</dbReference>
<evidence type="ECO:0000313" key="3">
    <source>
        <dbReference type="EMBL" id="NYD70102.1"/>
    </source>
</evidence>
<gene>
    <name evidence="3" type="ORF">BJ984_001260</name>
</gene>
<accession>A0A852SMQ6</accession>
<dbReference type="CDD" id="cd05289">
    <property type="entry name" value="MDR_like_2"/>
    <property type="match status" value="1"/>
</dbReference>
<proteinExistence type="predicted"/>
<dbReference type="SMART" id="SM00829">
    <property type="entry name" value="PKS_ER"/>
    <property type="match status" value="1"/>
</dbReference>
<organism evidence="3 4">
    <name type="scientific">Herbiconiux flava</name>
    <dbReference type="NCBI Taxonomy" id="881268"/>
    <lineage>
        <taxon>Bacteria</taxon>
        <taxon>Bacillati</taxon>
        <taxon>Actinomycetota</taxon>
        <taxon>Actinomycetes</taxon>
        <taxon>Micrococcales</taxon>
        <taxon>Microbacteriaceae</taxon>
        <taxon>Herbiconiux</taxon>
    </lineage>
</organism>
<dbReference type="InterPro" id="IPR011032">
    <property type="entry name" value="GroES-like_sf"/>
</dbReference>
<evidence type="ECO:0000259" key="2">
    <source>
        <dbReference type="PROSITE" id="PS50206"/>
    </source>
</evidence>
<dbReference type="PROSITE" id="PS50206">
    <property type="entry name" value="RHODANESE_3"/>
    <property type="match status" value="1"/>
</dbReference>
<evidence type="ECO:0000256" key="1">
    <source>
        <dbReference type="ARBA" id="ARBA00023002"/>
    </source>
</evidence>
<dbReference type="EMBL" id="JACCBM010000001">
    <property type="protein sequence ID" value="NYD70102.1"/>
    <property type="molecule type" value="Genomic_DNA"/>
</dbReference>
<feature type="domain" description="Rhodanese" evidence="2">
    <location>
        <begin position="132"/>
        <end position="190"/>
    </location>
</feature>
<sequence length="332" mass="34837">MKAFSIDRYQGEIKATDAREPVLGARDVLVRVRAAGTNQLDVKLAGGEFKALLKYELPLVLGHDLAGTVEAVGAAVTRFAVGDDVFARPADFRIGTFAERIAVDEADIARKPATLSMVEAAALPLVALTAWQALVEKAGVKPGQKVLIHGGAGGFGSIAVQLAKHLGAHVATTASGSNAEWLRELGADEVIDYRSQRFDELLSGYDVVVDSLGGENLERSLRILKPGGIAIGLAGPPDPDFARQLGLNPAVRLAVGGLSAKIRRQARRLGVRYSFLWMRADGEQLAAIAALVDAGALHPVVGRVFPFAETPAALAALGRGGFRGKVVVDLAG</sequence>
<evidence type="ECO:0000313" key="4">
    <source>
        <dbReference type="Proteomes" id="UP000549913"/>
    </source>
</evidence>
<dbReference type="PROSITE" id="PS01162">
    <property type="entry name" value="QOR_ZETA_CRYSTAL"/>
    <property type="match status" value="1"/>
</dbReference>
<dbReference type="GO" id="GO:0008270">
    <property type="term" value="F:zinc ion binding"/>
    <property type="evidence" value="ECO:0007669"/>
    <property type="project" value="InterPro"/>
</dbReference>
<dbReference type="SUPFAM" id="SSF50129">
    <property type="entry name" value="GroES-like"/>
    <property type="match status" value="1"/>
</dbReference>
<dbReference type="Pfam" id="PF13602">
    <property type="entry name" value="ADH_zinc_N_2"/>
    <property type="match status" value="1"/>
</dbReference>
<dbReference type="Gene3D" id="3.40.50.720">
    <property type="entry name" value="NAD(P)-binding Rossmann-like Domain"/>
    <property type="match status" value="1"/>
</dbReference>
<dbReference type="Gene3D" id="3.90.180.10">
    <property type="entry name" value="Medium-chain alcohol dehydrogenases, catalytic domain"/>
    <property type="match status" value="1"/>
</dbReference>
<dbReference type="GO" id="GO:0016491">
    <property type="term" value="F:oxidoreductase activity"/>
    <property type="evidence" value="ECO:0007669"/>
    <property type="project" value="UniProtKB-KW"/>
</dbReference>
<keyword evidence="1" id="KW-0560">Oxidoreductase</keyword>
<reference evidence="3 4" key="1">
    <citation type="submission" date="2020-07" db="EMBL/GenBank/DDBJ databases">
        <title>Sequencing the genomes of 1000 actinobacteria strains.</title>
        <authorList>
            <person name="Klenk H.-P."/>
        </authorList>
    </citation>
    <scope>NUCLEOTIDE SEQUENCE [LARGE SCALE GENOMIC DNA]</scope>
    <source>
        <strain evidence="3 4">DSM 26474</strain>
    </source>
</reference>
<dbReference type="InterPro" id="IPR013154">
    <property type="entry name" value="ADH-like_N"/>
</dbReference>
<dbReference type="SUPFAM" id="SSF51735">
    <property type="entry name" value="NAD(P)-binding Rossmann-fold domains"/>
    <property type="match status" value="1"/>
</dbReference>
<keyword evidence="4" id="KW-1185">Reference proteome</keyword>
<dbReference type="InterPro" id="IPR020843">
    <property type="entry name" value="ER"/>
</dbReference>
<dbReference type="AlphaFoldDB" id="A0A852SMQ6"/>
<name>A0A852SMQ6_9MICO</name>
<dbReference type="RefSeq" id="WP_179547306.1">
    <property type="nucleotide sequence ID" value="NZ_BSEW01000001.1"/>
</dbReference>
<dbReference type="PANTHER" id="PTHR11695:SF294">
    <property type="entry name" value="RETICULON-4-INTERACTING PROTEIN 1, MITOCHONDRIAL"/>
    <property type="match status" value="1"/>
</dbReference>
<dbReference type="InterPro" id="IPR036291">
    <property type="entry name" value="NAD(P)-bd_dom_sf"/>
</dbReference>
<dbReference type="Pfam" id="PF08240">
    <property type="entry name" value="ADH_N"/>
    <property type="match status" value="1"/>
</dbReference>